<name>A0A1G7F1M4_9NOCA</name>
<gene>
    <name evidence="1" type="ORF">SAMN05444580_1392</name>
</gene>
<dbReference type="InterPro" id="IPR007995">
    <property type="entry name" value="DUF742"/>
</dbReference>
<sequence>MDDSQNFARAGGGPSLVRPYSLTSGRTLPAVELALEALIQALPDTANRNWELGDVDATIVALCAQSPSVAEIAARVGVPIGVARVLVADLVESGQLRILATLKEDASDSERRELIERVLGGLRKI</sequence>
<dbReference type="PANTHER" id="PTHR36221:SF1">
    <property type="entry name" value="DUF742 DOMAIN-CONTAINING PROTEIN"/>
    <property type="match status" value="1"/>
</dbReference>
<evidence type="ECO:0000313" key="2">
    <source>
        <dbReference type="Proteomes" id="UP000199417"/>
    </source>
</evidence>
<dbReference type="AlphaFoldDB" id="A0A1G7F1M4"/>
<dbReference type="Pfam" id="PF05331">
    <property type="entry name" value="DUF742"/>
    <property type="match status" value="1"/>
</dbReference>
<evidence type="ECO:0008006" key="3">
    <source>
        <dbReference type="Google" id="ProtNLM"/>
    </source>
</evidence>
<dbReference type="EMBL" id="FNAB01000039">
    <property type="protein sequence ID" value="SDE69771.1"/>
    <property type="molecule type" value="Genomic_DNA"/>
</dbReference>
<proteinExistence type="predicted"/>
<dbReference type="PANTHER" id="PTHR36221">
    <property type="entry name" value="DUF742 DOMAIN-CONTAINING PROTEIN"/>
    <property type="match status" value="1"/>
</dbReference>
<organism evidence="1 2">
    <name type="scientific">Rhodococcus tukisamuensis</name>
    <dbReference type="NCBI Taxonomy" id="168276"/>
    <lineage>
        <taxon>Bacteria</taxon>
        <taxon>Bacillati</taxon>
        <taxon>Actinomycetota</taxon>
        <taxon>Actinomycetes</taxon>
        <taxon>Mycobacteriales</taxon>
        <taxon>Nocardiaceae</taxon>
        <taxon>Rhodococcus</taxon>
    </lineage>
</organism>
<dbReference type="Proteomes" id="UP000199417">
    <property type="component" value="Unassembled WGS sequence"/>
</dbReference>
<reference evidence="1 2" key="1">
    <citation type="submission" date="2016-10" db="EMBL/GenBank/DDBJ databases">
        <authorList>
            <person name="de Groot N.N."/>
        </authorList>
    </citation>
    <scope>NUCLEOTIDE SEQUENCE [LARGE SCALE GENOMIC DNA]</scope>
    <source>
        <strain evidence="1 2">JCM 11308</strain>
    </source>
</reference>
<accession>A0A1G7F1M4</accession>
<keyword evidence="2" id="KW-1185">Reference proteome</keyword>
<evidence type="ECO:0000313" key="1">
    <source>
        <dbReference type="EMBL" id="SDE69771.1"/>
    </source>
</evidence>
<dbReference type="RefSeq" id="WP_072846537.1">
    <property type="nucleotide sequence ID" value="NZ_FNAB01000039.1"/>
</dbReference>
<protein>
    <recommendedName>
        <fullName evidence="3">DUF742 domain-containing protein</fullName>
    </recommendedName>
</protein>
<dbReference type="STRING" id="168276.SAMN05444580_1392"/>